<dbReference type="InterPro" id="IPR051681">
    <property type="entry name" value="Ser/Thr_Kinases-Pseudokinases"/>
</dbReference>
<dbReference type="PROSITE" id="PS50011">
    <property type="entry name" value="PROTEIN_KINASE_DOM"/>
    <property type="match status" value="1"/>
</dbReference>
<dbReference type="Pfam" id="PF07714">
    <property type="entry name" value="PK_Tyr_Ser-Thr"/>
    <property type="match status" value="1"/>
</dbReference>
<sequence length="408" mass="42057">GGGGAGTVSTGNFSISLGGSLALTPWAAAPAKLNSTFYSDDGFGDPEAGLGSQYWTVRQVLSYLKARPGMYITHIIMEYCDRGSLLAAIKRGVFRTDHSWQDGEGFLGATSLGGGCAGGVGGGGALWASSNMIGRTVAAPPPRPPAHGPVGDSSSFPWASGSRRVALRALLRTARDVAQGMCHLHANGIIHGDLKPGNVLLRGCRSDRRGFVAVVSDFGLSKVTRGEKPLDLNHWSTVTVMGPEVIMGTWLKASDVFSFGILLWQLVTGEIKPYGTCTVPQILVGVSQGTLKPEWPASAHPPLVRLGRACLATSPEKRPSFGAIVKMLTKIEKDVRGQVRQYPADQRKPASAASASASAVAAAAAAAAAAHGGLSHRRRQQPTSSPAGGGTTAGTLAAASASAGEVAI</sequence>
<feature type="compositionally biased region" description="Low complexity" evidence="1">
    <location>
        <begin position="393"/>
        <end position="408"/>
    </location>
</feature>
<dbReference type="PANTHER" id="PTHR44329:SF214">
    <property type="entry name" value="PROTEIN KINASE DOMAIN-CONTAINING PROTEIN"/>
    <property type="match status" value="1"/>
</dbReference>
<dbReference type="InterPro" id="IPR008271">
    <property type="entry name" value="Ser/Thr_kinase_AS"/>
</dbReference>
<feature type="non-terminal residue" evidence="3">
    <location>
        <position position="1"/>
    </location>
</feature>
<dbReference type="Gene3D" id="1.10.510.10">
    <property type="entry name" value="Transferase(Phosphotransferase) domain 1"/>
    <property type="match status" value="1"/>
</dbReference>
<evidence type="ECO:0000313" key="4">
    <source>
        <dbReference type="Proteomes" id="UP001165090"/>
    </source>
</evidence>
<reference evidence="3 4" key="1">
    <citation type="journal article" date="2023" name="IScience">
        <title>Expanded male sex-determining region conserved during the evolution of homothallism in the green alga Volvox.</title>
        <authorList>
            <person name="Yamamoto K."/>
            <person name="Matsuzaki R."/>
            <person name="Mahakham W."/>
            <person name="Heman W."/>
            <person name="Sekimoto H."/>
            <person name="Kawachi M."/>
            <person name="Minakuchi Y."/>
            <person name="Toyoda A."/>
            <person name="Nozaki H."/>
        </authorList>
    </citation>
    <scope>NUCLEOTIDE SEQUENCE [LARGE SCALE GENOMIC DNA]</scope>
    <source>
        <strain evidence="3 4">NIES-4468</strain>
    </source>
</reference>
<dbReference type="SMART" id="SM00220">
    <property type="entry name" value="S_TKc"/>
    <property type="match status" value="1"/>
</dbReference>
<evidence type="ECO:0000313" key="3">
    <source>
        <dbReference type="EMBL" id="GLI71405.1"/>
    </source>
</evidence>
<comment type="caution">
    <text evidence="3">The sequence shown here is derived from an EMBL/GenBank/DDBJ whole genome shotgun (WGS) entry which is preliminary data.</text>
</comment>
<dbReference type="InterPro" id="IPR011009">
    <property type="entry name" value="Kinase-like_dom_sf"/>
</dbReference>
<dbReference type="PANTHER" id="PTHR44329">
    <property type="entry name" value="SERINE/THREONINE-PROTEIN KINASE TNNI3K-RELATED"/>
    <property type="match status" value="1"/>
</dbReference>
<organism evidence="3 4">
    <name type="scientific">Volvox africanus</name>
    <dbReference type="NCBI Taxonomy" id="51714"/>
    <lineage>
        <taxon>Eukaryota</taxon>
        <taxon>Viridiplantae</taxon>
        <taxon>Chlorophyta</taxon>
        <taxon>core chlorophytes</taxon>
        <taxon>Chlorophyceae</taxon>
        <taxon>CS clade</taxon>
        <taxon>Chlamydomonadales</taxon>
        <taxon>Volvocaceae</taxon>
        <taxon>Volvox</taxon>
    </lineage>
</organism>
<proteinExistence type="predicted"/>
<gene>
    <name evidence="3" type="ORF">VaNZ11_016532</name>
</gene>
<dbReference type="InterPro" id="IPR001245">
    <property type="entry name" value="Ser-Thr/Tyr_kinase_cat_dom"/>
</dbReference>
<dbReference type="SUPFAM" id="SSF56112">
    <property type="entry name" value="Protein kinase-like (PK-like)"/>
    <property type="match status" value="1"/>
</dbReference>
<dbReference type="PROSITE" id="PS00108">
    <property type="entry name" value="PROTEIN_KINASE_ST"/>
    <property type="match status" value="1"/>
</dbReference>
<feature type="region of interest" description="Disordered" evidence="1">
    <location>
        <begin position="371"/>
        <end position="408"/>
    </location>
</feature>
<dbReference type="InterPro" id="IPR000719">
    <property type="entry name" value="Prot_kinase_dom"/>
</dbReference>
<name>A0ABQ5SPE9_9CHLO</name>
<evidence type="ECO:0000256" key="1">
    <source>
        <dbReference type="SAM" id="MobiDB-lite"/>
    </source>
</evidence>
<protein>
    <recommendedName>
        <fullName evidence="2">Protein kinase domain-containing protein</fullName>
    </recommendedName>
</protein>
<feature type="domain" description="Protein kinase" evidence="2">
    <location>
        <begin position="1"/>
        <end position="331"/>
    </location>
</feature>
<accession>A0ABQ5SPE9</accession>
<keyword evidence="4" id="KW-1185">Reference proteome</keyword>
<dbReference type="EMBL" id="BSDZ01000112">
    <property type="protein sequence ID" value="GLI71405.1"/>
    <property type="molecule type" value="Genomic_DNA"/>
</dbReference>
<evidence type="ECO:0000259" key="2">
    <source>
        <dbReference type="PROSITE" id="PS50011"/>
    </source>
</evidence>
<dbReference type="Proteomes" id="UP001165090">
    <property type="component" value="Unassembled WGS sequence"/>
</dbReference>